<dbReference type="Gene3D" id="3.40.50.150">
    <property type="entry name" value="Vaccinia Virus protein VP39"/>
    <property type="match status" value="1"/>
</dbReference>
<evidence type="ECO:0000313" key="2">
    <source>
        <dbReference type="EMBL" id="PPB79612.1"/>
    </source>
</evidence>
<organism evidence="2 3">
    <name type="scientific">Mycetohabitans endofungorum</name>
    <dbReference type="NCBI Taxonomy" id="417203"/>
    <lineage>
        <taxon>Bacteria</taxon>
        <taxon>Pseudomonadati</taxon>
        <taxon>Pseudomonadota</taxon>
        <taxon>Betaproteobacteria</taxon>
        <taxon>Burkholderiales</taxon>
        <taxon>Burkholderiaceae</taxon>
        <taxon>Mycetohabitans</taxon>
    </lineage>
</organism>
<dbReference type="Pfam" id="PF08242">
    <property type="entry name" value="Methyltransf_12"/>
    <property type="match status" value="1"/>
</dbReference>
<evidence type="ECO:0000259" key="1">
    <source>
        <dbReference type="Pfam" id="PF08242"/>
    </source>
</evidence>
<dbReference type="GO" id="GO:0031177">
    <property type="term" value="F:phosphopantetheine binding"/>
    <property type="evidence" value="ECO:0007669"/>
    <property type="project" value="TreeGrafter"/>
</dbReference>
<dbReference type="GO" id="GO:0044550">
    <property type="term" value="P:secondary metabolite biosynthetic process"/>
    <property type="evidence" value="ECO:0007669"/>
    <property type="project" value="TreeGrafter"/>
</dbReference>
<dbReference type="InterPro" id="IPR013217">
    <property type="entry name" value="Methyltransf_12"/>
</dbReference>
<reference evidence="2 3" key="1">
    <citation type="submission" date="2018-01" db="EMBL/GenBank/DDBJ databases">
        <title>Genomic Encyclopedia of Type Strains, Phase III (KMG-III): the genomes of soil and plant-associated and newly described type strains.</title>
        <authorList>
            <person name="Whitman W."/>
        </authorList>
    </citation>
    <scope>NUCLEOTIDE SEQUENCE [LARGE SCALE GENOMIC DNA]</scope>
    <source>
        <strain evidence="2 3">HKI456</strain>
    </source>
</reference>
<name>A0A2P5K6C7_9BURK</name>
<sequence>QPIPLTDMQAWRAAAVARILALKPRRVLELGVGSGLLLAQVAPHCEAYWGTDFSAATIEALRAQLTQQPDWAERVQLRTQAAHVTEGLPSGYFDTIVINSVAQYFPNAQYLLDVLRQVMDLLVPGGALFLGDIRNYSLLNCFASAVQLHQADASTDLASLRRRIEQALLAEKELLLAPAFFSALPHTIDTIGAVDIQLKRGDYDNELSRYRYEVVLRKGPVKALSLSQAPQLRWGRDVLELDALRAHLAGERPAQLRVTGVPNARLALEVEAMQALKDGCDLAQVQRQLQTGSAQEIGLAPEAFDALGESLGYWVGVTWSEHDAQASMDIVFVPASEAAQATPSDVYLPPRGSDKQPLSFYANNPANFDQLADIRRYAATQLPEYMVPAAVILLDALPLTPNGKLDRRALPAPDFASAHYRAPRTPQEQT</sequence>
<dbReference type="EMBL" id="PRDW01000066">
    <property type="protein sequence ID" value="PPB79612.1"/>
    <property type="molecule type" value="Genomic_DNA"/>
</dbReference>
<dbReference type="InterPro" id="IPR029063">
    <property type="entry name" value="SAM-dependent_MTases_sf"/>
</dbReference>
<dbReference type="SUPFAM" id="SSF53335">
    <property type="entry name" value="S-adenosyl-L-methionine-dependent methyltransferases"/>
    <property type="match status" value="1"/>
</dbReference>
<dbReference type="Gene3D" id="3.30.300.30">
    <property type="match status" value="1"/>
</dbReference>
<protein>
    <submittedName>
        <fullName evidence="2">AMP-binding enzyme</fullName>
    </submittedName>
</protein>
<dbReference type="GO" id="GO:0043041">
    <property type="term" value="P:amino acid activation for nonribosomal peptide biosynthetic process"/>
    <property type="evidence" value="ECO:0007669"/>
    <property type="project" value="TreeGrafter"/>
</dbReference>
<dbReference type="Proteomes" id="UP000243096">
    <property type="component" value="Unassembled WGS sequence"/>
</dbReference>
<dbReference type="PANTHER" id="PTHR45527:SF1">
    <property type="entry name" value="FATTY ACID SYNTHASE"/>
    <property type="match status" value="1"/>
</dbReference>
<comment type="caution">
    <text evidence="2">The sequence shown here is derived from an EMBL/GenBank/DDBJ whole genome shotgun (WGS) entry which is preliminary data.</text>
</comment>
<dbReference type="SUPFAM" id="SSF56801">
    <property type="entry name" value="Acetyl-CoA synthetase-like"/>
    <property type="match status" value="1"/>
</dbReference>
<gene>
    <name evidence="2" type="ORF">B0O95_1661</name>
</gene>
<feature type="non-terminal residue" evidence="2">
    <location>
        <position position="1"/>
    </location>
</feature>
<dbReference type="OrthoDB" id="6297021at2"/>
<feature type="domain" description="Methyltransferase type 12" evidence="1">
    <location>
        <begin position="28"/>
        <end position="128"/>
    </location>
</feature>
<keyword evidence="3" id="KW-1185">Reference proteome</keyword>
<dbReference type="AlphaFoldDB" id="A0A2P5K6C7"/>
<proteinExistence type="predicted"/>
<dbReference type="PANTHER" id="PTHR45527">
    <property type="entry name" value="NONRIBOSOMAL PEPTIDE SYNTHETASE"/>
    <property type="match status" value="1"/>
</dbReference>
<evidence type="ECO:0000313" key="3">
    <source>
        <dbReference type="Proteomes" id="UP000243096"/>
    </source>
</evidence>
<dbReference type="InterPro" id="IPR045851">
    <property type="entry name" value="AMP-bd_C_sf"/>
</dbReference>
<dbReference type="CDD" id="cd02440">
    <property type="entry name" value="AdoMet_MTases"/>
    <property type="match status" value="1"/>
</dbReference>
<dbReference type="GO" id="GO:0005829">
    <property type="term" value="C:cytosol"/>
    <property type="evidence" value="ECO:0007669"/>
    <property type="project" value="TreeGrafter"/>
</dbReference>
<feature type="non-terminal residue" evidence="2">
    <location>
        <position position="430"/>
    </location>
</feature>
<accession>A0A2P5K6C7</accession>